<name>A0A8S2XXG3_9BILA</name>
<organism evidence="1 2">
    <name type="scientific">Didymodactylos carnosus</name>
    <dbReference type="NCBI Taxonomy" id="1234261"/>
    <lineage>
        <taxon>Eukaryota</taxon>
        <taxon>Metazoa</taxon>
        <taxon>Spiralia</taxon>
        <taxon>Gnathifera</taxon>
        <taxon>Rotifera</taxon>
        <taxon>Eurotatoria</taxon>
        <taxon>Bdelloidea</taxon>
        <taxon>Philodinida</taxon>
        <taxon>Philodinidae</taxon>
        <taxon>Didymodactylos</taxon>
    </lineage>
</organism>
<dbReference type="EMBL" id="CAJOBA010102316">
    <property type="protein sequence ID" value="CAF4524733.1"/>
    <property type="molecule type" value="Genomic_DNA"/>
</dbReference>
<evidence type="ECO:0000313" key="2">
    <source>
        <dbReference type="Proteomes" id="UP000682733"/>
    </source>
</evidence>
<accession>A0A8S2XXG3</accession>
<comment type="caution">
    <text evidence="1">The sequence shown here is derived from an EMBL/GenBank/DDBJ whole genome shotgun (WGS) entry which is preliminary data.</text>
</comment>
<reference evidence="1" key="1">
    <citation type="submission" date="2021-02" db="EMBL/GenBank/DDBJ databases">
        <authorList>
            <person name="Nowell W R."/>
        </authorList>
    </citation>
    <scope>NUCLEOTIDE SEQUENCE</scope>
</reference>
<protein>
    <submittedName>
        <fullName evidence="1">Uncharacterized protein</fullName>
    </submittedName>
</protein>
<dbReference type="Proteomes" id="UP000682733">
    <property type="component" value="Unassembled WGS sequence"/>
</dbReference>
<evidence type="ECO:0000313" key="1">
    <source>
        <dbReference type="EMBL" id="CAF4524733.1"/>
    </source>
</evidence>
<proteinExistence type="predicted"/>
<sequence length="150" mass="18164">MHIVFSGKLYSTPWNYSNNETMKNKKQIKTAPFRNFTNIWLNRTFTLDSSTKDKYRHYYLYLSYYFSYVNITIDNRYKIDLEDPSIEYVFIPLNYTIQNMFKSNINRTYTIDVHASYYWKDKDSTNLTSITDKYIYMNMTYVDVGLAFMS</sequence>
<dbReference type="AlphaFoldDB" id="A0A8S2XXG3"/>
<gene>
    <name evidence="1" type="ORF">TMI583_LOCUS48854</name>
</gene>